<dbReference type="InterPro" id="IPR027417">
    <property type="entry name" value="P-loop_NTPase"/>
</dbReference>
<dbReference type="EMBL" id="BAAAQD010000057">
    <property type="protein sequence ID" value="GAA1576043.1"/>
    <property type="molecule type" value="Genomic_DNA"/>
</dbReference>
<comment type="caution">
    <text evidence="1">The sequence shown here is derived from an EMBL/GenBank/DDBJ whole genome shotgun (WGS) entry which is preliminary data.</text>
</comment>
<dbReference type="Proteomes" id="UP001501470">
    <property type="component" value="Unassembled WGS sequence"/>
</dbReference>
<reference evidence="1 2" key="1">
    <citation type="journal article" date="2019" name="Int. J. Syst. Evol. Microbiol.">
        <title>The Global Catalogue of Microorganisms (GCM) 10K type strain sequencing project: providing services to taxonomists for standard genome sequencing and annotation.</title>
        <authorList>
            <consortium name="The Broad Institute Genomics Platform"/>
            <consortium name="The Broad Institute Genome Sequencing Center for Infectious Disease"/>
            <person name="Wu L."/>
            <person name="Ma J."/>
        </authorList>
    </citation>
    <scope>NUCLEOTIDE SEQUENCE [LARGE SCALE GENOMIC DNA]</scope>
    <source>
        <strain evidence="1 2">JCM 15933</strain>
    </source>
</reference>
<keyword evidence="2" id="KW-1185">Reference proteome</keyword>
<dbReference type="GO" id="GO:0005524">
    <property type="term" value="F:ATP binding"/>
    <property type="evidence" value="ECO:0007669"/>
    <property type="project" value="UniProtKB-KW"/>
</dbReference>
<dbReference type="SUPFAM" id="SSF52540">
    <property type="entry name" value="P-loop containing nucleoside triphosphate hydrolases"/>
    <property type="match status" value="1"/>
</dbReference>
<accession>A0ABN2DEN2</accession>
<protein>
    <submittedName>
        <fullName evidence="1">ATP-binding protein</fullName>
    </submittedName>
</protein>
<organism evidence="1 2">
    <name type="scientific">Dactylosporangium maewongense</name>
    <dbReference type="NCBI Taxonomy" id="634393"/>
    <lineage>
        <taxon>Bacteria</taxon>
        <taxon>Bacillati</taxon>
        <taxon>Actinomycetota</taxon>
        <taxon>Actinomycetes</taxon>
        <taxon>Micromonosporales</taxon>
        <taxon>Micromonosporaceae</taxon>
        <taxon>Dactylosporangium</taxon>
    </lineage>
</organism>
<dbReference type="Gene3D" id="3.40.50.300">
    <property type="entry name" value="P-loop containing nucleotide triphosphate hydrolases"/>
    <property type="match status" value="1"/>
</dbReference>
<dbReference type="CDD" id="cd01983">
    <property type="entry name" value="SIMIBI"/>
    <property type="match status" value="1"/>
</dbReference>
<proteinExistence type="predicted"/>
<keyword evidence="1" id="KW-0547">Nucleotide-binding</keyword>
<dbReference type="RefSeq" id="WP_344515531.1">
    <property type="nucleotide sequence ID" value="NZ_BAAAQD010000057.1"/>
</dbReference>
<evidence type="ECO:0000313" key="2">
    <source>
        <dbReference type="Proteomes" id="UP001501470"/>
    </source>
</evidence>
<gene>
    <name evidence="1" type="ORF">GCM10009827_117380</name>
</gene>
<keyword evidence="1" id="KW-0067">ATP-binding</keyword>
<evidence type="ECO:0000313" key="1">
    <source>
        <dbReference type="EMBL" id="GAA1576043.1"/>
    </source>
</evidence>
<sequence>MSLGEVLESARRQRFVGRRAELAAFDAAVGGRSARRVLFVHGQGGIGKTTLLAELGARARAAGRTVVHVDGRDLDPSPDGLLSAIGRPLPAAAVLLVDGYEQLAPIDGWLREQFIPGLSADTVVVLAGREPPAAPWRSDAGWRALMTVCRLEPVGPDEAAQLLVHAGVEASVLPHLTALGAGHPLTLALLADLATRGQVPDTLADAPDLISTLLQSFVGEVPTQPQLIGLATCAIAWSTTEDLLARTVGAAAPAVWQWLARLPFVTSSPSGLSVHDLARDVLNAEFQRRLPEQYRTYQRLVFDHAVAALRTASGRYGQPEAHHLFFIHRHGPFGEVIAALRTQGSAAVVPARPDEHDQVCATIERFEGPVSAGLARAWLSEQPERLSVVRTGDRVAGFAHHVLCPSGSPLEDRDPVVRAVLDHVARESPIRPGEHVLINRFAAGVRDHQHDPYMVVAGPVSSIIEWLTRPLAWSFVVVVDEAFWAPKFDYIAFAPMVRIEVGGLPHVAFGIDWRRLPVGAWLDLMYERGHTGGTGRAPAALLRPPPLSRARFDASVRTALQSLHRPEQLAVNPLLGTALGTDATQLRATIEDAVGRVGDLPKGQQLQAVLHRTYVRPAPTQEAAAEVLGLPLSTYRRYLAKAVDHLTDILWTIEIGGRTG</sequence>
<name>A0ABN2DEN2_9ACTN</name>